<dbReference type="Pfam" id="PF04794">
    <property type="entry name" value="YdjC"/>
    <property type="match status" value="1"/>
</dbReference>
<gene>
    <name evidence="6" type="ORF">H9642_06945</name>
</gene>
<evidence type="ECO:0000256" key="1">
    <source>
        <dbReference type="ARBA" id="ARBA00001946"/>
    </source>
</evidence>
<dbReference type="RefSeq" id="WP_251835692.1">
    <property type="nucleotide sequence ID" value="NZ_JACSQG010000002.1"/>
</dbReference>
<keyword evidence="5" id="KW-0119">Carbohydrate metabolism</keyword>
<keyword evidence="4" id="KW-0460">Magnesium</keyword>
<keyword evidence="3" id="KW-0378">Hydrolase</keyword>
<evidence type="ECO:0000256" key="5">
    <source>
        <dbReference type="ARBA" id="ARBA00023277"/>
    </source>
</evidence>
<proteinExistence type="predicted"/>
<organism evidence="6 7">
    <name type="scientific">Serpens gallinarum</name>
    <dbReference type="NCBI Taxonomy" id="2763075"/>
    <lineage>
        <taxon>Bacteria</taxon>
        <taxon>Pseudomonadati</taxon>
        <taxon>Pseudomonadota</taxon>
        <taxon>Gammaproteobacteria</taxon>
        <taxon>Pseudomonadales</taxon>
        <taxon>Pseudomonadaceae</taxon>
        <taxon>Pseudomonas</taxon>
    </lineage>
</organism>
<comment type="cofactor">
    <cofactor evidence="1">
        <name>Mg(2+)</name>
        <dbReference type="ChEBI" id="CHEBI:18420"/>
    </cofactor>
</comment>
<accession>A0ABR8TMC2</accession>
<dbReference type="PANTHER" id="PTHR31609:SF1">
    <property type="entry name" value="CARBOHYDRATE DEACETYLASE"/>
    <property type="match status" value="1"/>
</dbReference>
<dbReference type="InterPro" id="IPR011330">
    <property type="entry name" value="Glyco_hydro/deAcase_b/a-brl"/>
</dbReference>
<evidence type="ECO:0000256" key="2">
    <source>
        <dbReference type="ARBA" id="ARBA00022723"/>
    </source>
</evidence>
<evidence type="ECO:0000256" key="3">
    <source>
        <dbReference type="ARBA" id="ARBA00022801"/>
    </source>
</evidence>
<name>A0ABR8TMC2_9PSED</name>
<keyword evidence="2" id="KW-0479">Metal-binding</keyword>
<dbReference type="Gene3D" id="3.20.20.370">
    <property type="entry name" value="Glycoside hydrolase/deacetylase"/>
    <property type="match status" value="1"/>
</dbReference>
<comment type="caution">
    <text evidence="6">The sequence shown here is derived from an EMBL/GenBank/DDBJ whole genome shotgun (WGS) entry which is preliminary data.</text>
</comment>
<keyword evidence="7" id="KW-1185">Reference proteome</keyword>
<dbReference type="Proteomes" id="UP000611945">
    <property type="component" value="Unassembled WGS sequence"/>
</dbReference>
<protein>
    <submittedName>
        <fullName evidence="6">ChbG/HpnK family deacetylase</fullName>
    </submittedName>
</protein>
<reference evidence="6 7" key="1">
    <citation type="submission" date="2020-08" db="EMBL/GenBank/DDBJ databases">
        <title>A Genomic Blueprint of the Chicken Gut Microbiome.</title>
        <authorList>
            <person name="Gilroy R."/>
            <person name="Ravi A."/>
            <person name="Getino M."/>
            <person name="Pursley I."/>
            <person name="Horton D.L."/>
            <person name="Alikhan N.-F."/>
            <person name="Baker D."/>
            <person name="Gharbi K."/>
            <person name="Hall N."/>
            <person name="Watson M."/>
            <person name="Adriaenssens E.M."/>
            <person name="Foster-Nyarko E."/>
            <person name="Jarju S."/>
            <person name="Secka A."/>
            <person name="Antonio M."/>
            <person name="Oren A."/>
            <person name="Chaudhuri R."/>
            <person name="La Ragione R.M."/>
            <person name="Hildebrand F."/>
            <person name="Pallen M.J."/>
        </authorList>
    </citation>
    <scope>NUCLEOTIDE SEQUENCE [LARGE SCALE GENOMIC DNA]</scope>
    <source>
        <strain evidence="6 7">Sa2CUA2</strain>
    </source>
</reference>
<dbReference type="SUPFAM" id="SSF88713">
    <property type="entry name" value="Glycoside hydrolase/deacetylase"/>
    <property type="match status" value="1"/>
</dbReference>
<evidence type="ECO:0000313" key="6">
    <source>
        <dbReference type="EMBL" id="MBD7976925.1"/>
    </source>
</evidence>
<dbReference type="PANTHER" id="PTHR31609">
    <property type="entry name" value="YDJC DEACETYLASE FAMILY MEMBER"/>
    <property type="match status" value="1"/>
</dbReference>
<evidence type="ECO:0000256" key="4">
    <source>
        <dbReference type="ARBA" id="ARBA00022842"/>
    </source>
</evidence>
<dbReference type="InterPro" id="IPR006879">
    <property type="entry name" value="YdjC-like"/>
</dbReference>
<sequence length="256" mass="28988">MIARVIINADDFGLSSEENHTIISAFEQNLISSATLMANMPGFVEACELTQQHRLQGKIGLHFNLTYGRPLSQPIQAERGVCSPSGDFDLQFRQHQLWLPRRTRQAIEEELRSQWQRCLEHGLRPSHIDSHQHVHNIWPIGEVVARFARRQGVPLRLARNLGRNLTLPKRVYKRLLNWRLRTLGHASADHVCTPLDLHHGALPSGGILEVIAHPSRLDDDFGDAYLEPDQSLTELLARRLADVPRIAYSALPGVIQ</sequence>
<evidence type="ECO:0000313" key="7">
    <source>
        <dbReference type="Proteomes" id="UP000611945"/>
    </source>
</evidence>
<dbReference type="EMBL" id="JACSQG010000002">
    <property type="protein sequence ID" value="MBD7976925.1"/>
    <property type="molecule type" value="Genomic_DNA"/>
</dbReference>